<protein>
    <submittedName>
        <fullName evidence="2">Uncharacterized protein</fullName>
    </submittedName>
</protein>
<organism evidence="2 3">
    <name type="scientific">Portunus trituberculatus</name>
    <name type="common">Swimming crab</name>
    <name type="synonym">Neptunus trituberculatus</name>
    <dbReference type="NCBI Taxonomy" id="210409"/>
    <lineage>
        <taxon>Eukaryota</taxon>
        <taxon>Metazoa</taxon>
        <taxon>Ecdysozoa</taxon>
        <taxon>Arthropoda</taxon>
        <taxon>Crustacea</taxon>
        <taxon>Multicrustacea</taxon>
        <taxon>Malacostraca</taxon>
        <taxon>Eumalacostraca</taxon>
        <taxon>Eucarida</taxon>
        <taxon>Decapoda</taxon>
        <taxon>Pleocyemata</taxon>
        <taxon>Brachyura</taxon>
        <taxon>Eubrachyura</taxon>
        <taxon>Portunoidea</taxon>
        <taxon>Portunidae</taxon>
        <taxon>Portuninae</taxon>
        <taxon>Portunus</taxon>
    </lineage>
</organism>
<dbReference type="EMBL" id="VSRR010021382">
    <property type="protein sequence ID" value="MPC63887.1"/>
    <property type="molecule type" value="Genomic_DNA"/>
</dbReference>
<evidence type="ECO:0000313" key="3">
    <source>
        <dbReference type="Proteomes" id="UP000324222"/>
    </source>
</evidence>
<name>A0A5B7H3G8_PORTR</name>
<dbReference type="AlphaFoldDB" id="A0A5B7H3G8"/>
<feature type="compositionally biased region" description="Pro residues" evidence="1">
    <location>
        <begin position="51"/>
        <end position="60"/>
    </location>
</feature>
<comment type="caution">
    <text evidence="2">The sequence shown here is derived from an EMBL/GenBank/DDBJ whole genome shotgun (WGS) entry which is preliminary data.</text>
</comment>
<evidence type="ECO:0000256" key="1">
    <source>
        <dbReference type="SAM" id="MobiDB-lite"/>
    </source>
</evidence>
<dbReference type="Proteomes" id="UP000324222">
    <property type="component" value="Unassembled WGS sequence"/>
</dbReference>
<evidence type="ECO:0000313" key="2">
    <source>
        <dbReference type="EMBL" id="MPC63887.1"/>
    </source>
</evidence>
<gene>
    <name evidence="2" type="ORF">E2C01_057995</name>
</gene>
<proteinExistence type="predicted"/>
<reference evidence="2 3" key="1">
    <citation type="submission" date="2019-05" db="EMBL/GenBank/DDBJ databases">
        <title>Another draft genome of Portunus trituberculatus and its Hox gene families provides insights of decapod evolution.</title>
        <authorList>
            <person name="Jeong J.-H."/>
            <person name="Song I."/>
            <person name="Kim S."/>
            <person name="Choi T."/>
            <person name="Kim D."/>
            <person name="Ryu S."/>
            <person name="Kim W."/>
        </authorList>
    </citation>
    <scope>NUCLEOTIDE SEQUENCE [LARGE SCALE GENOMIC DNA]</scope>
    <source>
        <tissue evidence="2">Muscle</tissue>
    </source>
</reference>
<sequence length="80" mass="8658">MRVGCGEVVVTLMMVEVMVIVVIVVEVSCPTWCGGVTHPFSTPASSSPLPHQQPPSPNHAPPNHRCVEEEKLHFLSGKTQ</sequence>
<accession>A0A5B7H3G8</accession>
<keyword evidence="3" id="KW-1185">Reference proteome</keyword>
<feature type="region of interest" description="Disordered" evidence="1">
    <location>
        <begin position="42"/>
        <end position="64"/>
    </location>
</feature>